<organism evidence="1 2">
    <name type="scientific">Photobacterium halotolerans</name>
    <dbReference type="NCBI Taxonomy" id="265726"/>
    <lineage>
        <taxon>Bacteria</taxon>
        <taxon>Pseudomonadati</taxon>
        <taxon>Pseudomonadota</taxon>
        <taxon>Gammaproteobacteria</taxon>
        <taxon>Vibrionales</taxon>
        <taxon>Vibrionaceae</taxon>
        <taxon>Photobacterium</taxon>
    </lineage>
</organism>
<dbReference type="Pfam" id="PF10832">
    <property type="entry name" value="YhfG"/>
    <property type="match status" value="1"/>
</dbReference>
<dbReference type="OrthoDB" id="5828987at2"/>
<sequence length="59" mass="6694">MLTNKQKAARFKAMQNKNYRASLKLEGFELDGAPGTEPSNASSVSEYEQIARLKKRYAR</sequence>
<comment type="caution">
    <text evidence="1">The sequence shown here is derived from an EMBL/GenBank/DDBJ whole genome shotgun (WGS) entry which is preliminary data.</text>
</comment>
<dbReference type="InterPro" id="IPR022541">
    <property type="entry name" value="YhfG"/>
</dbReference>
<reference evidence="1 2" key="1">
    <citation type="submission" date="2017-05" db="EMBL/GenBank/DDBJ databases">
        <title>High clonality and local adaptation shapes Vibrionaceae linages within an endangered oasis.</title>
        <authorList>
            <person name="Vazquez-Rosas-Landa M."/>
        </authorList>
    </citation>
    <scope>NUCLEOTIDE SEQUENCE [LARGE SCALE GENOMIC DNA]</scope>
    <source>
        <strain evidence="1 2">P46_P4S1P180</strain>
    </source>
</reference>
<proteinExistence type="predicted"/>
<protein>
    <submittedName>
        <fullName evidence="1">DUF2559 family protein</fullName>
    </submittedName>
</protein>
<dbReference type="AlphaFoldDB" id="A0A7X4XWN4"/>
<evidence type="ECO:0000313" key="2">
    <source>
        <dbReference type="Proteomes" id="UP000465712"/>
    </source>
</evidence>
<gene>
    <name evidence="1" type="ORF">CAG72_20820</name>
</gene>
<dbReference type="Proteomes" id="UP000465712">
    <property type="component" value="Unassembled WGS sequence"/>
</dbReference>
<accession>A0A7X4XWN4</accession>
<dbReference type="EMBL" id="WXWW01000295">
    <property type="protein sequence ID" value="NAW67634.1"/>
    <property type="molecule type" value="Genomic_DNA"/>
</dbReference>
<evidence type="ECO:0000313" key="1">
    <source>
        <dbReference type="EMBL" id="NAW67634.1"/>
    </source>
</evidence>
<name>A0A7X4XWN4_9GAMM</name>